<dbReference type="KEGG" id="acan:ACA1_093890"/>
<dbReference type="SUPFAM" id="SSF52047">
    <property type="entry name" value="RNI-like"/>
    <property type="match status" value="1"/>
</dbReference>
<feature type="region of interest" description="Disordered" evidence="1">
    <location>
        <begin position="1"/>
        <end position="26"/>
    </location>
</feature>
<feature type="compositionally biased region" description="Basic and acidic residues" evidence="1">
    <location>
        <begin position="1"/>
        <end position="10"/>
    </location>
</feature>
<name>L8GIL9_ACACF</name>
<accession>L8GIL9</accession>
<keyword evidence="3" id="KW-1185">Reference proteome</keyword>
<dbReference type="InterPro" id="IPR001611">
    <property type="entry name" value="Leu-rich_rpt"/>
</dbReference>
<protein>
    <recommendedName>
        <fullName evidence="4">Leucine rich repeat domain containing protein</fullName>
    </recommendedName>
</protein>
<dbReference type="Proteomes" id="UP000011083">
    <property type="component" value="Unassembled WGS sequence"/>
</dbReference>
<evidence type="ECO:0000256" key="1">
    <source>
        <dbReference type="SAM" id="MobiDB-lite"/>
    </source>
</evidence>
<dbReference type="InterPro" id="IPR032675">
    <property type="entry name" value="LRR_dom_sf"/>
</dbReference>
<dbReference type="PANTHER" id="PTHR24114:SF2">
    <property type="entry name" value="F-BOX DOMAIN-CONTAINING PROTEIN-RELATED"/>
    <property type="match status" value="1"/>
</dbReference>
<dbReference type="OrthoDB" id="120976at2759"/>
<dbReference type="GeneID" id="14913151"/>
<dbReference type="RefSeq" id="XP_004334855.1">
    <property type="nucleotide sequence ID" value="XM_004334807.1"/>
</dbReference>
<dbReference type="Pfam" id="PF13516">
    <property type="entry name" value="LRR_6"/>
    <property type="match status" value="2"/>
</dbReference>
<reference evidence="2 3" key="1">
    <citation type="journal article" date="2013" name="Genome Biol.">
        <title>Genome of Acanthamoeba castellanii highlights extensive lateral gene transfer and early evolution of tyrosine kinase signaling.</title>
        <authorList>
            <person name="Clarke M."/>
            <person name="Lohan A.J."/>
            <person name="Liu B."/>
            <person name="Lagkouvardos I."/>
            <person name="Roy S."/>
            <person name="Zafar N."/>
            <person name="Bertelli C."/>
            <person name="Schilde C."/>
            <person name="Kianianmomeni A."/>
            <person name="Burglin T.R."/>
            <person name="Frech C."/>
            <person name="Turcotte B."/>
            <person name="Kopec K.O."/>
            <person name="Synnott J.M."/>
            <person name="Choo C."/>
            <person name="Paponov I."/>
            <person name="Finkler A."/>
            <person name="Soon Heng Tan C."/>
            <person name="Hutchins A.P."/>
            <person name="Weinmeier T."/>
            <person name="Rattei T."/>
            <person name="Chu J.S."/>
            <person name="Gimenez G."/>
            <person name="Irimia M."/>
            <person name="Rigden D.J."/>
            <person name="Fitzpatrick D.A."/>
            <person name="Lorenzo-Morales J."/>
            <person name="Bateman A."/>
            <person name="Chiu C.H."/>
            <person name="Tang P."/>
            <person name="Hegemann P."/>
            <person name="Fromm H."/>
            <person name="Raoult D."/>
            <person name="Greub G."/>
            <person name="Miranda-Saavedra D."/>
            <person name="Chen N."/>
            <person name="Nash P."/>
            <person name="Ginger M.L."/>
            <person name="Horn M."/>
            <person name="Schaap P."/>
            <person name="Caler L."/>
            <person name="Loftus B."/>
        </authorList>
    </citation>
    <scope>NUCLEOTIDE SEQUENCE [LARGE SCALE GENOMIC DNA]</scope>
    <source>
        <strain evidence="2 3">Neff</strain>
    </source>
</reference>
<evidence type="ECO:0000313" key="2">
    <source>
        <dbReference type="EMBL" id="ELR12842.1"/>
    </source>
</evidence>
<feature type="compositionally biased region" description="Gly residues" evidence="1">
    <location>
        <begin position="60"/>
        <end position="70"/>
    </location>
</feature>
<dbReference type="SMART" id="SM00368">
    <property type="entry name" value="LRR_RI"/>
    <property type="match status" value="3"/>
</dbReference>
<dbReference type="VEuPathDB" id="AmoebaDB:ACA1_093890"/>
<dbReference type="PANTHER" id="PTHR24114">
    <property type="entry name" value="LEUCINE RICH REPEAT FAMILY PROTEIN"/>
    <property type="match status" value="1"/>
</dbReference>
<proteinExistence type="predicted"/>
<evidence type="ECO:0008006" key="4">
    <source>
        <dbReference type="Google" id="ProtNLM"/>
    </source>
</evidence>
<feature type="compositionally biased region" description="Low complexity" evidence="1">
    <location>
        <begin position="41"/>
        <end position="51"/>
    </location>
</feature>
<feature type="compositionally biased region" description="Low complexity" evidence="1">
    <location>
        <begin position="258"/>
        <end position="269"/>
    </location>
</feature>
<evidence type="ECO:0000313" key="3">
    <source>
        <dbReference type="Proteomes" id="UP000011083"/>
    </source>
</evidence>
<dbReference type="EMBL" id="KB008103">
    <property type="protein sequence ID" value="ELR12842.1"/>
    <property type="molecule type" value="Genomic_DNA"/>
</dbReference>
<organism evidence="2 3">
    <name type="scientific">Acanthamoeba castellanii (strain ATCC 30010 / Neff)</name>
    <dbReference type="NCBI Taxonomy" id="1257118"/>
    <lineage>
        <taxon>Eukaryota</taxon>
        <taxon>Amoebozoa</taxon>
        <taxon>Discosea</taxon>
        <taxon>Longamoebia</taxon>
        <taxon>Centramoebida</taxon>
        <taxon>Acanthamoebidae</taxon>
        <taxon>Acanthamoeba</taxon>
    </lineage>
</organism>
<dbReference type="InterPro" id="IPR052394">
    <property type="entry name" value="LRR-containing"/>
</dbReference>
<dbReference type="Gene3D" id="3.80.10.10">
    <property type="entry name" value="Ribonuclease Inhibitor"/>
    <property type="match status" value="2"/>
</dbReference>
<dbReference type="AlphaFoldDB" id="L8GIL9"/>
<gene>
    <name evidence="2" type="ORF">ACA1_093890</name>
</gene>
<feature type="region of interest" description="Disordered" evidence="1">
    <location>
        <begin position="258"/>
        <end position="281"/>
    </location>
</feature>
<sequence>MSSTNAERKKSGSAYSAKKKASSSDRKETFALAGASGLSTSASSLAYSPTASPSPPSYGSGYGSSGGTGGEYRYSDDSDENNLGNQTSLFTKMVYRDIETLKTAFRQLEDTYMLDMRASVNEWQANKNQEARVAELEREVATLRERVVDGDNYSYALQKLNARIRDAVEEGQARFEDNLRHLQTTENQLLEANKDGRDVLEEKYRLSNEKVLLLSEKADSTERVLREIMQQVAKASSTPSTTGNSLLQFTLSSKTTSSTLNSSSAMSKSGLHDPLPFRSPLLSDEDAAERQADRDLEKVVKGIKHNTIRSVSFRGTHAKSKQFKAVADAMRVNTTIVAMDLSHVKIPNPSVSALCESFAVHKTLSTLKCKNSSLTFECCVSIATYLASSSTLRTLSLAANAIDESAADALGEALRENKSLTSLNLSFAELGPKGVAPLAAGLAQHPALTQLNLSRNAITSHGIKEIGIAYNLRMS</sequence>
<feature type="region of interest" description="Disordered" evidence="1">
    <location>
        <begin position="41"/>
        <end position="83"/>
    </location>
</feature>